<dbReference type="InterPro" id="IPR003661">
    <property type="entry name" value="HisK_dim/P_dom"/>
</dbReference>
<dbReference type="SMART" id="SM00387">
    <property type="entry name" value="HATPase_c"/>
    <property type="match status" value="1"/>
</dbReference>
<dbReference type="SMART" id="SM00304">
    <property type="entry name" value="HAMP"/>
    <property type="match status" value="1"/>
</dbReference>
<accession>A0A3P3VKQ0</accession>
<feature type="transmembrane region" description="Helical" evidence="10">
    <location>
        <begin position="20"/>
        <end position="46"/>
    </location>
</feature>
<keyword evidence="6" id="KW-0547">Nucleotide-binding</keyword>
<evidence type="ECO:0000259" key="11">
    <source>
        <dbReference type="PROSITE" id="PS50109"/>
    </source>
</evidence>
<evidence type="ECO:0000256" key="9">
    <source>
        <dbReference type="ARBA" id="ARBA00023012"/>
    </source>
</evidence>
<dbReference type="InterPro" id="IPR036097">
    <property type="entry name" value="HisK_dim/P_sf"/>
</dbReference>
<keyword evidence="5" id="KW-0808">Transferase</keyword>
<dbReference type="NCBIfam" id="TIGR00229">
    <property type="entry name" value="sensory_box"/>
    <property type="match status" value="1"/>
</dbReference>
<evidence type="ECO:0000256" key="3">
    <source>
        <dbReference type="ARBA" id="ARBA00012438"/>
    </source>
</evidence>
<dbReference type="PRINTS" id="PR00344">
    <property type="entry name" value="BCTRLSENSOR"/>
</dbReference>
<keyword evidence="7" id="KW-0418">Kinase</keyword>
<dbReference type="GO" id="GO:0005524">
    <property type="term" value="F:ATP binding"/>
    <property type="evidence" value="ECO:0007669"/>
    <property type="project" value="UniProtKB-KW"/>
</dbReference>
<dbReference type="RefSeq" id="WP_125017871.1">
    <property type="nucleotide sequence ID" value="NZ_QWEZ01000002.1"/>
</dbReference>
<keyword evidence="15" id="KW-1185">Reference proteome</keyword>
<evidence type="ECO:0000256" key="7">
    <source>
        <dbReference type="ARBA" id="ARBA00022777"/>
    </source>
</evidence>
<dbReference type="Pfam" id="PF00512">
    <property type="entry name" value="HisKA"/>
    <property type="match status" value="1"/>
</dbReference>
<dbReference type="InterPro" id="IPR036890">
    <property type="entry name" value="HATPase_C_sf"/>
</dbReference>
<evidence type="ECO:0000259" key="12">
    <source>
        <dbReference type="PROSITE" id="PS50112"/>
    </source>
</evidence>
<evidence type="ECO:0000256" key="5">
    <source>
        <dbReference type="ARBA" id="ARBA00022679"/>
    </source>
</evidence>
<evidence type="ECO:0000256" key="6">
    <source>
        <dbReference type="ARBA" id="ARBA00022741"/>
    </source>
</evidence>
<reference evidence="14 15" key="1">
    <citation type="submission" date="2018-08" db="EMBL/GenBank/DDBJ databases">
        <authorList>
            <person name="Khan S.A."/>
        </authorList>
    </citation>
    <scope>NUCLEOTIDE SEQUENCE [LARGE SCALE GENOMIC DNA]</scope>
    <source>
        <strain evidence="14 15">GTF-13</strain>
    </source>
</reference>
<comment type="caution">
    <text evidence="14">The sequence shown here is derived from an EMBL/GenBank/DDBJ whole genome shotgun (WGS) entry which is preliminary data.</text>
</comment>
<feature type="domain" description="HAMP" evidence="13">
    <location>
        <begin position="186"/>
        <end position="239"/>
    </location>
</feature>
<protein>
    <recommendedName>
        <fullName evidence="3">histidine kinase</fullName>
        <ecNumber evidence="3">2.7.13.3</ecNumber>
    </recommendedName>
</protein>
<dbReference type="Gene3D" id="3.30.450.20">
    <property type="entry name" value="PAS domain"/>
    <property type="match status" value="1"/>
</dbReference>
<dbReference type="SUPFAM" id="SSF55785">
    <property type="entry name" value="PYP-like sensor domain (PAS domain)"/>
    <property type="match status" value="1"/>
</dbReference>
<evidence type="ECO:0000256" key="4">
    <source>
        <dbReference type="ARBA" id="ARBA00022553"/>
    </source>
</evidence>
<evidence type="ECO:0000313" key="15">
    <source>
        <dbReference type="Proteomes" id="UP000280792"/>
    </source>
</evidence>
<evidence type="ECO:0000259" key="13">
    <source>
        <dbReference type="PROSITE" id="PS50885"/>
    </source>
</evidence>
<feature type="domain" description="PAS" evidence="12">
    <location>
        <begin position="286"/>
        <end position="331"/>
    </location>
</feature>
<feature type="transmembrane region" description="Helical" evidence="10">
    <location>
        <begin position="158"/>
        <end position="180"/>
    </location>
</feature>
<comment type="subcellular location">
    <subcellularLocation>
        <location evidence="2">Membrane</location>
    </subcellularLocation>
</comment>
<dbReference type="CDD" id="cd00082">
    <property type="entry name" value="HisKA"/>
    <property type="match status" value="1"/>
</dbReference>
<dbReference type="SUPFAM" id="SSF47384">
    <property type="entry name" value="Homodimeric domain of signal transducing histidine kinase"/>
    <property type="match status" value="1"/>
</dbReference>
<evidence type="ECO:0000256" key="10">
    <source>
        <dbReference type="SAM" id="Phobius"/>
    </source>
</evidence>
<dbReference type="InterPro" id="IPR000014">
    <property type="entry name" value="PAS"/>
</dbReference>
<dbReference type="EMBL" id="QWEZ01000002">
    <property type="protein sequence ID" value="RRJ83305.1"/>
    <property type="molecule type" value="Genomic_DNA"/>
</dbReference>
<dbReference type="Gene3D" id="6.10.340.10">
    <property type="match status" value="1"/>
</dbReference>
<organism evidence="14 15">
    <name type="scientific">Aestuariirhabdus litorea</name>
    <dbReference type="NCBI Taxonomy" id="2528527"/>
    <lineage>
        <taxon>Bacteria</taxon>
        <taxon>Pseudomonadati</taxon>
        <taxon>Pseudomonadota</taxon>
        <taxon>Gammaproteobacteria</taxon>
        <taxon>Oceanospirillales</taxon>
        <taxon>Aestuariirhabdaceae</taxon>
        <taxon>Aestuariirhabdus</taxon>
    </lineage>
</organism>
<keyword evidence="10" id="KW-0472">Membrane</keyword>
<dbReference type="SUPFAM" id="SSF158472">
    <property type="entry name" value="HAMP domain-like"/>
    <property type="match status" value="1"/>
</dbReference>
<dbReference type="CDD" id="cd06225">
    <property type="entry name" value="HAMP"/>
    <property type="match status" value="1"/>
</dbReference>
<dbReference type="AlphaFoldDB" id="A0A3P3VKQ0"/>
<keyword evidence="8" id="KW-0067">ATP-binding</keyword>
<name>A0A3P3VKQ0_9GAMM</name>
<keyword evidence="10" id="KW-1133">Transmembrane helix</keyword>
<dbReference type="GO" id="GO:0000155">
    <property type="term" value="F:phosphorelay sensor kinase activity"/>
    <property type="evidence" value="ECO:0007669"/>
    <property type="project" value="InterPro"/>
</dbReference>
<evidence type="ECO:0000256" key="1">
    <source>
        <dbReference type="ARBA" id="ARBA00000085"/>
    </source>
</evidence>
<comment type="catalytic activity">
    <reaction evidence="1">
        <text>ATP + protein L-histidine = ADP + protein N-phospho-L-histidine.</text>
        <dbReference type="EC" id="2.7.13.3"/>
    </reaction>
</comment>
<dbReference type="Pfam" id="PF02518">
    <property type="entry name" value="HATPase_c"/>
    <property type="match status" value="1"/>
</dbReference>
<evidence type="ECO:0000256" key="8">
    <source>
        <dbReference type="ARBA" id="ARBA00022840"/>
    </source>
</evidence>
<reference evidence="14 15" key="2">
    <citation type="submission" date="2018-12" db="EMBL/GenBank/DDBJ databases">
        <title>Simiduia agarivorans gen. nov., sp. nov., a marine, agarolytic bacterium isolated from shallow coastal water from Keelung, Taiwan.</title>
        <authorList>
            <person name="Shieh W.Y."/>
        </authorList>
    </citation>
    <scope>NUCLEOTIDE SEQUENCE [LARGE SCALE GENOMIC DNA]</scope>
    <source>
        <strain evidence="14 15">GTF-13</strain>
    </source>
</reference>
<evidence type="ECO:0000256" key="2">
    <source>
        <dbReference type="ARBA" id="ARBA00004370"/>
    </source>
</evidence>
<dbReference type="InterPro" id="IPR013767">
    <property type="entry name" value="PAS_fold"/>
</dbReference>
<proteinExistence type="predicted"/>
<keyword evidence="9" id="KW-0902">Two-component regulatory system</keyword>
<dbReference type="InterPro" id="IPR004358">
    <property type="entry name" value="Sig_transdc_His_kin-like_C"/>
</dbReference>
<keyword evidence="4" id="KW-0597">Phosphoprotein</keyword>
<dbReference type="InterPro" id="IPR035965">
    <property type="entry name" value="PAS-like_dom_sf"/>
</dbReference>
<dbReference type="Pfam" id="PF00989">
    <property type="entry name" value="PAS"/>
    <property type="match status" value="1"/>
</dbReference>
<gene>
    <name evidence="14" type="ORF">D0544_15905</name>
</gene>
<dbReference type="SMART" id="SM00388">
    <property type="entry name" value="HisKA"/>
    <property type="match status" value="1"/>
</dbReference>
<evidence type="ECO:0000313" key="14">
    <source>
        <dbReference type="EMBL" id="RRJ83305.1"/>
    </source>
</evidence>
<dbReference type="InterPro" id="IPR003660">
    <property type="entry name" value="HAMP_dom"/>
</dbReference>
<dbReference type="InterPro" id="IPR005467">
    <property type="entry name" value="His_kinase_dom"/>
</dbReference>
<dbReference type="PROSITE" id="PS50112">
    <property type="entry name" value="PAS"/>
    <property type="match status" value="1"/>
</dbReference>
<dbReference type="Pfam" id="PF00672">
    <property type="entry name" value="HAMP"/>
    <property type="match status" value="1"/>
</dbReference>
<dbReference type="Gene3D" id="1.10.287.130">
    <property type="match status" value="1"/>
</dbReference>
<dbReference type="PROSITE" id="PS50885">
    <property type="entry name" value="HAMP"/>
    <property type="match status" value="1"/>
</dbReference>
<dbReference type="GO" id="GO:0006355">
    <property type="term" value="P:regulation of DNA-templated transcription"/>
    <property type="evidence" value="ECO:0007669"/>
    <property type="project" value="InterPro"/>
</dbReference>
<dbReference type="PANTHER" id="PTHR43065:SF42">
    <property type="entry name" value="TWO-COMPONENT SENSOR PPRA"/>
    <property type="match status" value="1"/>
</dbReference>
<dbReference type="PANTHER" id="PTHR43065">
    <property type="entry name" value="SENSOR HISTIDINE KINASE"/>
    <property type="match status" value="1"/>
</dbReference>
<dbReference type="Gene3D" id="3.30.565.10">
    <property type="entry name" value="Histidine kinase-like ATPase, C-terminal domain"/>
    <property type="match status" value="1"/>
</dbReference>
<dbReference type="Proteomes" id="UP000280792">
    <property type="component" value="Unassembled WGS sequence"/>
</dbReference>
<keyword evidence="10" id="KW-0812">Transmembrane</keyword>
<dbReference type="GO" id="GO:0016020">
    <property type="term" value="C:membrane"/>
    <property type="evidence" value="ECO:0007669"/>
    <property type="project" value="UniProtKB-SubCell"/>
</dbReference>
<feature type="domain" description="Histidine kinase" evidence="11">
    <location>
        <begin position="420"/>
        <end position="664"/>
    </location>
</feature>
<dbReference type="PROSITE" id="PS50109">
    <property type="entry name" value="HIS_KIN"/>
    <property type="match status" value="1"/>
</dbReference>
<dbReference type="EC" id="2.7.13.3" evidence="3"/>
<dbReference type="SUPFAM" id="SSF55874">
    <property type="entry name" value="ATPase domain of HSP90 chaperone/DNA topoisomerase II/histidine kinase"/>
    <property type="match status" value="1"/>
</dbReference>
<sequence length="664" mass="73497">MTSLTALRNVIANLPLGRKLLAIQIAVVVSICAFSIVVLTLTAYYISGKYLIPSAVNRIQYILHTQAGHEPLSSSSEHTHNLLQSLLEPEDEIIQLGLYNPGGALIAQASQEQNLPPMPATLPRPGDDSDLHALTVLHPAEGELTVIAKASARLPQHFVLGITIAAPIMVLLILTLLLILNRLIQYLITAPILHLISIANTVSDGENYQVRAQKQFDDETGVLASTFNTMLNRIEARDLMLTSERDRAERAGQQAQALAHETSEANKSLEHEVRVRTRIEQELTGLQNFLSSIIDSMPSTLIAVDEQLLIQQWNNEAEKLFKVQRSDALSRPVNEVVPLLATHLPSIRSSITQNSIQSVEQLPLFASGEERTLEMIVYPLQGGQHAGAVIRIDDVSERLRMEEMVVQSEKMISVGQLAAGMAHEINNPLGAIIQSAQNIKRRVSPNLAKNIEVASQLGVDLERLNYYLKKREVLRFLGNIQDAGARASSIVNNVLQFSRRSNRMLVPTSLSELVRRTLEIAYSDLGIRSRIIRHEIEIVSELDESLEAVPCIPNELEQVLLNLVKNAAHAIFSRQDPDWKGLIKIRTRSEGAWAVISVEDNGVGMDAETRKRIFEPFFTTKEVGEGTGLGLSVSFFIIRNNHKGALTVQSTPGQGTEFSIRLRR</sequence>
<dbReference type="InterPro" id="IPR003594">
    <property type="entry name" value="HATPase_dom"/>
</dbReference>